<protein>
    <submittedName>
        <fullName evidence="3">Uncharacterized protein</fullName>
    </submittedName>
</protein>
<feature type="compositionally biased region" description="Low complexity" evidence="1">
    <location>
        <begin position="757"/>
        <end position="770"/>
    </location>
</feature>
<dbReference type="KEGG" id="beq:BEWA_039240"/>
<keyword evidence="2" id="KW-0472">Membrane</keyword>
<accession>L1LEW3</accession>
<evidence type="ECO:0000313" key="3">
    <source>
        <dbReference type="EMBL" id="EKX73886.1"/>
    </source>
</evidence>
<dbReference type="EMBL" id="ACOU01000002">
    <property type="protein sequence ID" value="EKX73886.1"/>
    <property type="molecule type" value="Genomic_DNA"/>
</dbReference>
<dbReference type="RefSeq" id="XP_004833338.1">
    <property type="nucleotide sequence ID" value="XM_004833281.1"/>
</dbReference>
<feature type="region of interest" description="Disordered" evidence="1">
    <location>
        <begin position="728"/>
        <end position="843"/>
    </location>
</feature>
<keyword evidence="2" id="KW-0812">Transmembrane</keyword>
<organism evidence="3 4">
    <name type="scientific">Theileria equi strain WA</name>
    <dbReference type="NCBI Taxonomy" id="1537102"/>
    <lineage>
        <taxon>Eukaryota</taxon>
        <taxon>Sar</taxon>
        <taxon>Alveolata</taxon>
        <taxon>Apicomplexa</taxon>
        <taxon>Aconoidasida</taxon>
        <taxon>Piroplasmida</taxon>
        <taxon>Theileriidae</taxon>
        <taxon>Theileria</taxon>
    </lineage>
</organism>
<gene>
    <name evidence="3" type="ORF">BEWA_039240</name>
</gene>
<reference evidence="3 4" key="1">
    <citation type="journal article" date="2012" name="BMC Genomics">
        <title>Comparative genomic analysis and phylogenetic position of Theileria equi.</title>
        <authorList>
            <person name="Kappmeyer L.S."/>
            <person name="Thiagarajan M."/>
            <person name="Herndon D.R."/>
            <person name="Ramsay J.D."/>
            <person name="Caler E."/>
            <person name="Djikeng A."/>
            <person name="Gillespie J.J."/>
            <person name="Lau A.O."/>
            <person name="Roalson E.H."/>
            <person name="Silva J.C."/>
            <person name="Silva M.G."/>
            <person name="Suarez C.E."/>
            <person name="Ueti M.W."/>
            <person name="Nene V.M."/>
            <person name="Mealey R.H."/>
            <person name="Knowles D.P."/>
            <person name="Brayton K.A."/>
        </authorList>
    </citation>
    <scope>NUCLEOTIDE SEQUENCE [LARGE SCALE GENOMIC DNA]</scope>
    <source>
        <strain evidence="3 4">WA</strain>
    </source>
</reference>
<name>L1LEW3_THEEQ</name>
<dbReference type="AlphaFoldDB" id="L1LEW3"/>
<evidence type="ECO:0000313" key="4">
    <source>
        <dbReference type="Proteomes" id="UP000031512"/>
    </source>
</evidence>
<dbReference type="VEuPathDB" id="PiroplasmaDB:BEWA_039240"/>
<keyword evidence="2" id="KW-1133">Transmembrane helix</keyword>
<evidence type="ECO:0000256" key="2">
    <source>
        <dbReference type="SAM" id="Phobius"/>
    </source>
</evidence>
<proteinExistence type="predicted"/>
<comment type="caution">
    <text evidence="3">The sequence shown here is derived from an EMBL/GenBank/DDBJ whole genome shotgun (WGS) entry which is preliminary data.</text>
</comment>
<keyword evidence="4" id="KW-1185">Reference proteome</keyword>
<feature type="region of interest" description="Disordered" evidence="1">
    <location>
        <begin position="483"/>
        <end position="545"/>
    </location>
</feature>
<feature type="transmembrane region" description="Helical" evidence="2">
    <location>
        <begin position="981"/>
        <end position="1004"/>
    </location>
</feature>
<sequence length="1007" mass="109312">MSRETIKDITVDIKYKCPDGERGSLQGECKCVGYFIASLSNLYTPPGDPHYKECHHKGNIRNVITLKYGGQELKNTDGYELVKNKTITEICTYYSYKYDDGPHIIKKPLLLRIRNNGGTYWYGNLGNDNLTWKEIDHGEKTFYPDGIKNDDVLKKELDRLTCQLHKLHFVDIFNTDNHTPNYHCPVCKEYKVTVSSEAITDFSGYTKYKHEYEIKPDSVRYKDVVLKLKDEGDNDDSYGPIPLSEDIKNLSVYYWNMDLQRTKPLLMEAYTVVIFGNSLIPLGNDGNVSYNDNTKWSMMKSEDGDYLLELPQDKLKEKLQEQKCKLFNPVTIDVSQNEPKYTNEYCIKEGCTNDGCPRTIEVTNYNDPQYEDLRSCGYTAKKHTYRGNKPFTITSFINGSSEGNSSEKLTLWNVQEVVVFLPPCPKPDDKAAETPLILRISSGNGYAYRWSSNYCTKSGKFDLEEGKPESKVPRVVENLIKVSETAKQPGPELHPKEEGGELKQDLDEEEPEVVTSALVASGPGKLEDGVGEIPGTGPEDIQLPPSVEPVPTSGTPASDQGGARVDTVELLKEVGKDIGHVLGESVVAGLAGAVDVTALLAKELKEALWHIPAPVVAEAAGLVGKVLKIAAPPEPVTQSAPVPTSPGPIVGFRGTSLKSMGGSIPLPGQQGEYGPLLSLTTATLPVKGSGDPLSLPGAEGGSRDTIVPEVIGGYGLGPGPIGGSTPVTSLSISGVAGPPDSKPTSAFSPPSLEEFPALKQAKATEAQAAAMKVPDSTLGTPGPGSPQDFPGSPGGGGGQLPPATTTEALERKAPAPSLPADPAQAASQESDPPPDPESPQPLVGILTTGSALAGYAFSGTLAGAGATFFGGWKLYNRYKGDPWLCVIVSDIFIKQFKRDTWRKRLLYLFAKAKDPNWIVLFFVLRGSFQNAPSPLKISVMLQFTELKSAGYWLSSEYLTRIIMAITTVAGGQIFESYGYHTCFALTGCFYLASLAILLPCLIIFPDL</sequence>
<dbReference type="Proteomes" id="UP000031512">
    <property type="component" value="Unassembled WGS sequence"/>
</dbReference>
<evidence type="ECO:0000256" key="1">
    <source>
        <dbReference type="SAM" id="MobiDB-lite"/>
    </source>
</evidence>
<feature type="compositionally biased region" description="Basic and acidic residues" evidence="1">
    <location>
        <begin position="493"/>
        <end position="505"/>
    </location>
</feature>
<dbReference type="GeneID" id="15803250"/>
<feature type="transmembrane region" description="Helical" evidence="2">
    <location>
        <begin position="842"/>
        <end position="869"/>
    </location>
</feature>